<dbReference type="InterPro" id="IPR007184">
    <property type="entry name" value="Mannoside_phosphorylase"/>
</dbReference>
<dbReference type="PANTHER" id="PTHR34106">
    <property type="entry name" value="GLYCOSIDASE"/>
    <property type="match status" value="1"/>
</dbReference>
<dbReference type="GO" id="GO:0016757">
    <property type="term" value="F:glycosyltransferase activity"/>
    <property type="evidence" value="ECO:0007669"/>
    <property type="project" value="UniProtKB-KW"/>
</dbReference>
<dbReference type="InterPro" id="IPR023296">
    <property type="entry name" value="Glyco_hydro_beta-prop_sf"/>
</dbReference>
<evidence type="ECO:0000313" key="3">
    <source>
        <dbReference type="EMBL" id="KKL94567.1"/>
    </source>
</evidence>
<protein>
    <recommendedName>
        <fullName evidence="4">Glycosidase</fullName>
    </recommendedName>
</protein>
<keyword evidence="1" id="KW-0328">Glycosyltransferase</keyword>
<dbReference type="Gene3D" id="2.115.10.20">
    <property type="entry name" value="Glycosyl hydrolase domain, family 43"/>
    <property type="match status" value="1"/>
</dbReference>
<gene>
    <name evidence="3" type="ORF">LCGC14_1863380</name>
</gene>
<organism evidence="3">
    <name type="scientific">marine sediment metagenome</name>
    <dbReference type="NCBI Taxonomy" id="412755"/>
    <lineage>
        <taxon>unclassified sequences</taxon>
        <taxon>metagenomes</taxon>
        <taxon>ecological metagenomes</taxon>
    </lineage>
</organism>
<dbReference type="SUPFAM" id="SSF75005">
    <property type="entry name" value="Arabinanase/levansucrase/invertase"/>
    <property type="match status" value="1"/>
</dbReference>
<dbReference type="CDD" id="cd18613">
    <property type="entry name" value="GH130"/>
    <property type="match status" value="1"/>
</dbReference>
<proteinExistence type="predicted"/>
<dbReference type="AlphaFoldDB" id="A0A0F9J5T1"/>
<evidence type="ECO:0000256" key="2">
    <source>
        <dbReference type="ARBA" id="ARBA00022679"/>
    </source>
</evidence>
<keyword evidence="2" id="KW-0808">Transferase</keyword>
<evidence type="ECO:0000256" key="1">
    <source>
        <dbReference type="ARBA" id="ARBA00022676"/>
    </source>
</evidence>
<name>A0A0F9J5T1_9ZZZZ</name>
<sequence length="494" mass="55882">MSADHSQTLKLERLQIRFEADESRVITRPFFPGGETRIGAIIDRVIDLSDSKVEEILARVFRNFQSRHRDIRAVFEEHCERAAELTGKLNSVSQSRRLLVGAYFTMEYAVQAAALFNPSIVPHINQSGIPEGSVRFVMSLRATGEGHISSIVFRTGVIHADQTLEFDPLGRLSRPAKLWPDRKFEKRIFETKLDEIGLSATSGGGDAVDFVMHRLPDYFTFEQLEHAVAEANVAEPEKFQSEETTDGILWLARSNYHLELPRDADISEVVIFPQSENESMGIEDLRMVRFTDDDGSVTYFGTYTAYNGYHVLPQLIETSNFHRLAVHTLNGARAQNKGMALFPRRIDGHYVMCSRIDGENLYIMYSDFIHFWETAELLETPRNPWEFVQIGNCGSPLETPEGWLLLTHGVGPMRRYCIGAMLLDLDDPLKVIGSLDEPLITPTEAEREGYVPNVVYSCGAMIHDQYLYIPYAMSDMATGMAYIPLAQLLDRLVS</sequence>
<dbReference type="Pfam" id="PF04041">
    <property type="entry name" value="Glyco_hydro_130"/>
    <property type="match status" value="1"/>
</dbReference>
<accession>A0A0F9J5T1</accession>
<dbReference type="PANTHER" id="PTHR34106:SF4">
    <property type="entry name" value="BLL5143 PROTEIN"/>
    <property type="match status" value="1"/>
</dbReference>
<comment type="caution">
    <text evidence="3">The sequence shown here is derived from an EMBL/GenBank/DDBJ whole genome shotgun (WGS) entry which is preliminary data.</text>
</comment>
<dbReference type="EMBL" id="LAZR01018892">
    <property type="protein sequence ID" value="KKL94567.1"/>
    <property type="molecule type" value="Genomic_DNA"/>
</dbReference>
<evidence type="ECO:0008006" key="4">
    <source>
        <dbReference type="Google" id="ProtNLM"/>
    </source>
</evidence>
<reference evidence="3" key="1">
    <citation type="journal article" date="2015" name="Nature">
        <title>Complex archaea that bridge the gap between prokaryotes and eukaryotes.</title>
        <authorList>
            <person name="Spang A."/>
            <person name="Saw J.H."/>
            <person name="Jorgensen S.L."/>
            <person name="Zaremba-Niedzwiedzka K."/>
            <person name="Martijn J."/>
            <person name="Lind A.E."/>
            <person name="van Eijk R."/>
            <person name="Schleper C."/>
            <person name="Guy L."/>
            <person name="Ettema T.J."/>
        </authorList>
    </citation>
    <scope>NUCLEOTIDE SEQUENCE</scope>
</reference>